<accession>G1WF40</accession>
<dbReference type="RefSeq" id="WP_004381539.1">
    <property type="nucleotide sequence ID" value="NZ_JH114217.1"/>
</dbReference>
<dbReference type="Proteomes" id="UP000005141">
    <property type="component" value="Unassembled WGS sequence"/>
</dbReference>
<dbReference type="GeneID" id="95426953"/>
<dbReference type="OrthoDB" id="1074651at2"/>
<name>G1WF40_9BACT</name>
<sequence length="203" mass="24364">MNMRKFCLGGLVFCLGSLVFFISRCNMIDKSSYYVLEYRTGNTGNDNEKKIYAASTILVANVPCLKNSLRRNLETFFWKNITQDTINRYNSMYGYSFYRETKYLTKNFKEGGQYNPEFSSWDNTMDWRNHLKDRLGEVCFFCREDKTGFYVCRIAKQAVVFHWFEPSYEDFEYREDFNNINDFWKKKRKELGIDNTRPLQNLI</sequence>
<evidence type="ECO:0000313" key="1">
    <source>
        <dbReference type="EMBL" id="EGV28800.1"/>
    </source>
</evidence>
<dbReference type="AlphaFoldDB" id="G1WF40"/>
<dbReference type="HOGENOM" id="CLU_1347912_0_0_10"/>
<keyword evidence="2" id="KW-1185">Reference proteome</keyword>
<proteinExistence type="predicted"/>
<comment type="caution">
    <text evidence="1">The sequence shown here is derived from an EMBL/GenBank/DDBJ whole genome shotgun (WGS) entry which is preliminary data.</text>
</comment>
<gene>
    <name evidence="1" type="ORF">HMPREF9431_02441</name>
</gene>
<reference evidence="1 2" key="1">
    <citation type="submission" date="2011-07" db="EMBL/GenBank/DDBJ databases">
        <title>The Genome Sequence of Prevotella oulorum F0390.</title>
        <authorList>
            <consortium name="The Broad Institute Genome Sequencing Platform"/>
            <consortium name="The Broad Institute Genome Sequencing Center for Infectious Disease"/>
            <person name="Earl A."/>
            <person name="Ward D."/>
            <person name="Feldgarden M."/>
            <person name="Gevers D."/>
            <person name="Izard J."/>
            <person name="Ganesan A."/>
            <person name="Baranova O.V."/>
            <person name="Blanton J.M."/>
            <person name="Tanner A.C."/>
            <person name="Dewhirst F.E."/>
            <person name="Young S.K."/>
            <person name="Zeng Q."/>
            <person name="Gargeya S."/>
            <person name="Fitzgerald M."/>
            <person name="Haas B."/>
            <person name="Abouelleil A."/>
            <person name="Alvarado L."/>
            <person name="Arachchi H.M."/>
            <person name="Berlin A."/>
            <person name="Brown A."/>
            <person name="Chapman S.B."/>
            <person name="Chen Z."/>
            <person name="Dunbar C."/>
            <person name="Freedman E."/>
            <person name="Gearin G."/>
            <person name="Gellesch M."/>
            <person name="Goldberg J."/>
            <person name="Griggs A."/>
            <person name="Gujja S."/>
            <person name="Heiman D."/>
            <person name="Howarth C."/>
            <person name="Larson L."/>
            <person name="Lui A."/>
            <person name="MacDonald P.J.P."/>
            <person name="Mehta T."/>
            <person name="Montmayeur A."/>
            <person name="Murphy C."/>
            <person name="Neiman D."/>
            <person name="Pearson M."/>
            <person name="Priest M."/>
            <person name="Roberts A."/>
            <person name="Saif S."/>
            <person name="Shea T."/>
            <person name="Shenoy N."/>
            <person name="Sisk P."/>
            <person name="Stolte C."/>
            <person name="Sykes S."/>
            <person name="Wortman J."/>
            <person name="Nusbaum C."/>
            <person name="Birren B."/>
        </authorList>
    </citation>
    <scope>NUCLEOTIDE SEQUENCE [LARGE SCALE GENOMIC DNA]</scope>
    <source>
        <strain evidence="1 2">F0390</strain>
    </source>
</reference>
<evidence type="ECO:0000313" key="2">
    <source>
        <dbReference type="Proteomes" id="UP000005141"/>
    </source>
</evidence>
<dbReference type="eggNOG" id="ENOG5030Y6N">
    <property type="taxonomic scope" value="Bacteria"/>
</dbReference>
<protein>
    <submittedName>
        <fullName evidence="1">Uncharacterized protein</fullName>
    </submittedName>
</protein>
<organism evidence="1 2">
    <name type="scientific">Segatella oulorum F0390</name>
    <dbReference type="NCBI Taxonomy" id="702438"/>
    <lineage>
        <taxon>Bacteria</taxon>
        <taxon>Pseudomonadati</taxon>
        <taxon>Bacteroidota</taxon>
        <taxon>Bacteroidia</taxon>
        <taxon>Bacteroidales</taxon>
        <taxon>Prevotellaceae</taxon>
        <taxon>Segatella</taxon>
    </lineage>
</organism>
<dbReference type="EMBL" id="ADGI01000067">
    <property type="protein sequence ID" value="EGV28800.1"/>
    <property type="molecule type" value="Genomic_DNA"/>
</dbReference>